<evidence type="ECO:0000256" key="2">
    <source>
        <dbReference type="ARBA" id="ARBA00022598"/>
    </source>
</evidence>
<evidence type="ECO:0000256" key="5">
    <source>
        <dbReference type="RuleBase" id="RU000384"/>
    </source>
</evidence>
<evidence type="ECO:0000256" key="3">
    <source>
        <dbReference type="ARBA" id="ARBA00022842"/>
    </source>
</evidence>
<organism evidence="7 8">
    <name type="scientific">Pseudaquabacterium pictum</name>
    <dbReference type="NCBI Taxonomy" id="2315236"/>
    <lineage>
        <taxon>Bacteria</taxon>
        <taxon>Pseudomonadati</taxon>
        <taxon>Pseudomonadota</taxon>
        <taxon>Betaproteobacteria</taxon>
        <taxon>Burkholderiales</taxon>
        <taxon>Sphaerotilaceae</taxon>
        <taxon>Pseudaquabacterium</taxon>
    </lineage>
</organism>
<dbReference type="SUPFAM" id="SSF55931">
    <property type="entry name" value="Glutamine synthetase/guanido kinase"/>
    <property type="match status" value="1"/>
</dbReference>
<dbReference type="GO" id="GO:0006542">
    <property type="term" value="P:glutamine biosynthetic process"/>
    <property type="evidence" value="ECO:0007669"/>
    <property type="project" value="TreeGrafter"/>
</dbReference>
<comment type="similarity">
    <text evidence="4 5">Belongs to the glutamine synthetase family.</text>
</comment>
<dbReference type="EMBL" id="BJCL01000001">
    <property type="protein sequence ID" value="GCL61653.1"/>
    <property type="molecule type" value="Genomic_DNA"/>
</dbReference>
<dbReference type="Pfam" id="PF00120">
    <property type="entry name" value="Gln-synt_C"/>
    <property type="match status" value="1"/>
</dbReference>
<dbReference type="SMART" id="SM01230">
    <property type="entry name" value="Gln-synt_C"/>
    <property type="match status" value="1"/>
</dbReference>
<protein>
    <submittedName>
        <fullName evidence="7">Glutamine synthetase</fullName>
    </submittedName>
</protein>
<evidence type="ECO:0000259" key="6">
    <source>
        <dbReference type="PROSITE" id="PS51987"/>
    </source>
</evidence>
<dbReference type="PROSITE" id="PS51987">
    <property type="entry name" value="GS_CATALYTIC"/>
    <property type="match status" value="1"/>
</dbReference>
<evidence type="ECO:0000256" key="4">
    <source>
        <dbReference type="PROSITE-ProRule" id="PRU01331"/>
    </source>
</evidence>
<keyword evidence="8" id="KW-1185">Reference proteome</keyword>
<comment type="caution">
    <text evidence="7">The sequence shown here is derived from an EMBL/GenBank/DDBJ whole genome shotgun (WGS) entry which is preliminary data.</text>
</comment>
<evidence type="ECO:0000313" key="7">
    <source>
        <dbReference type="EMBL" id="GCL61653.1"/>
    </source>
</evidence>
<name>A0A480AJL3_9BURK</name>
<dbReference type="InterPro" id="IPR027303">
    <property type="entry name" value="Gln_synth_gly_rich_site"/>
</dbReference>
<evidence type="ECO:0000256" key="1">
    <source>
        <dbReference type="ARBA" id="ARBA00001946"/>
    </source>
</evidence>
<feature type="domain" description="GS catalytic" evidence="6">
    <location>
        <begin position="100"/>
        <end position="432"/>
    </location>
</feature>
<comment type="cofactor">
    <cofactor evidence="1">
        <name>Mg(2+)</name>
        <dbReference type="ChEBI" id="CHEBI:18420"/>
    </cofactor>
</comment>
<proteinExistence type="inferred from homology"/>
<dbReference type="InterPro" id="IPR014746">
    <property type="entry name" value="Gln_synth/guanido_kin_cat_dom"/>
</dbReference>
<keyword evidence="2" id="KW-0436">Ligase</keyword>
<dbReference type="Proteomes" id="UP000301751">
    <property type="component" value="Unassembled WGS sequence"/>
</dbReference>
<gene>
    <name evidence="7" type="ORF">AQPW35_07340</name>
</gene>
<reference evidence="8" key="1">
    <citation type="submission" date="2019-03" db="EMBL/GenBank/DDBJ databases">
        <title>Aquabacterium pictum sp.nov., the first bacteriochlorophyll a-containing freshwater bacterium in the genus Aquabacterium of the class Betaproteobacteria.</title>
        <authorList>
            <person name="Hirose S."/>
            <person name="Tank M."/>
            <person name="Hara E."/>
            <person name="Tamaki H."/>
            <person name="Takaichi S."/>
            <person name="Haruta S."/>
            <person name="Hanada S."/>
        </authorList>
    </citation>
    <scope>NUCLEOTIDE SEQUENCE [LARGE SCALE GENOMIC DNA]</scope>
    <source>
        <strain evidence="8">W35</strain>
    </source>
</reference>
<dbReference type="InterPro" id="IPR008146">
    <property type="entry name" value="Gln_synth_cat_dom"/>
</dbReference>
<dbReference type="PANTHER" id="PTHR43785:SF12">
    <property type="entry name" value="TYPE-1 GLUTAMINE SYNTHETASE 2"/>
    <property type="match status" value="1"/>
</dbReference>
<dbReference type="PANTHER" id="PTHR43785">
    <property type="entry name" value="GAMMA-GLUTAMYLPUTRESCINE SYNTHETASE"/>
    <property type="match status" value="1"/>
</dbReference>
<dbReference type="AlphaFoldDB" id="A0A480AJL3"/>
<evidence type="ECO:0000313" key="8">
    <source>
        <dbReference type="Proteomes" id="UP000301751"/>
    </source>
</evidence>
<dbReference type="Gene3D" id="3.30.590.10">
    <property type="entry name" value="Glutamine synthetase/guanido kinase, catalytic domain"/>
    <property type="match status" value="1"/>
</dbReference>
<dbReference type="PROSITE" id="PS00181">
    <property type="entry name" value="GLNA_ATP"/>
    <property type="match status" value="1"/>
</dbReference>
<sequence length="432" mass="46161">MADFGSRARGKRVSRGDFCAAGGCALPTVTLGMGITGGSPAEVFGSLLPQAYADMQLVPDLQTLRPRPGRPGEATVLCEPAGQWLSPRHGRLVDAAEFSPRAALRRVLRAYGAAGLTVVAAPELELYLLQRSEAGLTAATPWPGAPVRESACEPYSLERSTHFEAYFDALYAGAGSLGISLSGHLHEAAYSQFEVNFEPGEPLAQADAVFRFKRLARELAARHGFLASFAAKPFLDQPGTGMHWHFSLQRQADAWPPVFADPQGRSTPALSHFLAGLQAGGAAAMAFFAPHDMSYERIRLSDSSPTHADWGEDDRHAAFRIPASGPAARRVENRLPGGDANPYLVVAATLALGLDGLQAGVPASAGKTPAMALPRSLPQALDALADSCSLRRWLGAPLLDLFQALKRHEHAERQALADPRADWDLKHLTELA</sequence>
<dbReference type="GO" id="GO:0006598">
    <property type="term" value="P:polyamine catabolic process"/>
    <property type="evidence" value="ECO:0007669"/>
    <property type="project" value="TreeGrafter"/>
</dbReference>
<accession>A0A480AJL3</accession>
<dbReference type="GO" id="GO:0004356">
    <property type="term" value="F:glutamine synthetase activity"/>
    <property type="evidence" value="ECO:0007669"/>
    <property type="project" value="InterPro"/>
</dbReference>
<keyword evidence="3" id="KW-0460">Magnesium</keyword>